<dbReference type="EMBL" id="JACAZH010000032">
    <property type="protein sequence ID" value="KAF7338799.1"/>
    <property type="molecule type" value="Genomic_DNA"/>
</dbReference>
<evidence type="ECO:0000256" key="3">
    <source>
        <dbReference type="ARBA" id="ARBA00022989"/>
    </source>
</evidence>
<evidence type="ECO:0000256" key="5">
    <source>
        <dbReference type="SAM" id="Phobius"/>
    </source>
</evidence>
<keyword evidence="2 5" id="KW-0812">Transmembrane</keyword>
<dbReference type="AlphaFoldDB" id="A0A8H7CID2"/>
<dbReference type="GO" id="GO:0004930">
    <property type="term" value="F:G protein-coupled receptor activity"/>
    <property type="evidence" value="ECO:0007669"/>
    <property type="project" value="TreeGrafter"/>
</dbReference>
<feature type="transmembrane region" description="Helical" evidence="5">
    <location>
        <begin position="6"/>
        <end position="28"/>
    </location>
</feature>
<keyword evidence="4 5" id="KW-0472">Membrane</keyword>
<sequence length="387" mass="42912">MAYAEFGGVFCLGLAALLSLLSVFFYFMRPSLRDHSYGRTHIRGYFRSLLVANGVQAFGTVMNFKWAADNGVTTGTFCGLQGAIKQGGNVATALWSFVLALHLFNVLFLRLQSTVTGFWCTIIGGWLLVILLVIIGPTAIQTPSRGPYFGISGDWCWITSNYRQEQIFLEYFFEYLSALLCVILYSAVFLRMRGNLAKVNGKWSLRSLPPGESWQLSLRRDLVDYTMLHAVQQMMWYPVVYTLLIVPITIARGAEFSGANVPFWALVITDIIFNLNGEDTRLHPSEPSKSIFSGLANVVLLGGTRKRLPDMSELEFTVQRKGMRDSLIKSNGIAPFTLERSETAEKFHIERLASLHRTPSTSSSVSASSVDAPVVVTPAPAHLNGAQ</sequence>
<organism evidence="6 7">
    <name type="scientific">Mycena sanguinolenta</name>
    <dbReference type="NCBI Taxonomy" id="230812"/>
    <lineage>
        <taxon>Eukaryota</taxon>
        <taxon>Fungi</taxon>
        <taxon>Dikarya</taxon>
        <taxon>Basidiomycota</taxon>
        <taxon>Agaricomycotina</taxon>
        <taxon>Agaricomycetes</taxon>
        <taxon>Agaricomycetidae</taxon>
        <taxon>Agaricales</taxon>
        <taxon>Marasmiineae</taxon>
        <taxon>Mycenaceae</taxon>
        <taxon>Mycena</taxon>
    </lineage>
</organism>
<dbReference type="GO" id="GO:0007189">
    <property type="term" value="P:adenylate cyclase-activating G protein-coupled receptor signaling pathway"/>
    <property type="evidence" value="ECO:0007669"/>
    <property type="project" value="TreeGrafter"/>
</dbReference>
<feature type="transmembrane region" description="Helical" evidence="5">
    <location>
        <begin position="49"/>
        <end position="68"/>
    </location>
</feature>
<evidence type="ECO:0000256" key="2">
    <source>
        <dbReference type="ARBA" id="ARBA00022692"/>
    </source>
</evidence>
<protein>
    <submittedName>
        <fullName evidence="6">Git3 domain-containing protein</fullName>
    </submittedName>
</protein>
<keyword evidence="3 5" id="KW-1133">Transmembrane helix</keyword>
<gene>
    <name evidence="6" type="ORF">MSAN_02202400</name>
</gene>
<keyword evidence="7" id="KW-1185">Reference proteome</keyword>
<dbReference type="Proteomes" id="UP000623467">
    <property type="component" value="Unassembled WGS sequence"/>
</dbReference>
<comment type="caution">
    <text evidence="6">The sequence shown here is derived from an EMBL/GenBank/DDBJ whole genome shotgun (WGS) entry which is preliminary data.</text>
</comment>
<reference evidence="6" key="1">
    <citation type="submission" date="2020-05" db="EMBL/GenBank/DDBJ databases">
        <title>Mycena genomes resolve the evolution of fungal bioluminescence.</title>
        <authorList>
            <person name="Tsai I.J."/>
        </authorList>
    </citation>
    <scope>NUCLEOTIDE SEQUENCE</scope>
    <source>
        <strain evidence="6">160909Yilan</strain>
    </source>
</reference>
<accession>A0A8H7CID2</accession>
<feature type="transmembrane region" description="Helical" evidence="5">
    <location>
        <begin position="116"/>
        <end position="140"/>
    </location>
</feature>
<comment type="subcellular location">
    <subcellularLocation>
        <location evidence="1">Membrane</location>
        <topology evidence="1">Multi-pass membrane protein</topology>
    </subcellularLocation>
</comment>
<feature type="transmembrane region" description="Helical" evidence="5">
    <location>
        <begin position="88"/>
        <end position="109"/>
    </location>
</feature>
<evidence type="ECO:0000313" key="7">
    <source>
        <dbReference type="Proteomes" id="UP000623467"/>
    </source>
</evidence>
<proteinExistence type="predicted"/>
<name>A0A8H7CID2_9AGAR</name>
<evidence type="ECO:0000256" key="4">
    <source>
        <dbReference type="ARBA" id="ARBA00023136"/>
    </source>
</evidence>
<dbReference type="OrthoDB" id="100006at2759"/>
<feature type="transmembrane region" description="Helical" evidence="5">
    <location>
        <begin position="172"/>
        <end position="190"/>
    </location>
</feature>
<evidence type="ECO:0000313" key="6">
    <source>
        <dbReference type="EMBL" id="KAF7338799.1"/>
    </source>
</evidence>
<dbReference type="PANTHER" id="PTHR23112">
    <property type="entry name" value="G PROTEIN-COUPLED RECEPTOR 157-RELATED"/>
    <property type="match status" value="1"/>
</dbReference>
<dbReference type="GO" id="GO:0005886">
    <property type="term" value="C:plasma membrane"/>
    <property type="evidence" value="ECO:0007669"/>
    <property type="project" value="TreeGrafter"/>
</dbReference>
<evidence type="ECO:0000256" key="1">
    <source>
        <dbReference type="ARBA" id="ARBA00004141"/>
    </source>
</evidence>
<dbReference type="PANTHER" id="PTHR23112:SF37">
    <property type="entry name" value="G PROTEIN-COUPLED RECEPTOR GPR1"/>
    <property type="match status" value="1"/>
</dbReference>
<dbReference type="Gene3D" id="1.20.1070.10">
    <property type="entry name" value="Rhodopsin 7-helix transmembrane proteins"/>
    <property type="match status" value="1"/>
</dbReference>